<comment type="similarity">
    <text evidence="1">Belongs to the DNA2/NAM7 helicase family.</text>
</comment>
<evidence type="ECO:0000259" key="7">
    <source>
        <dbReference type="Pfam" id="PF13087"/>
    </source>
</evidence>
<evidence type="ECO:0000256" key="4">
    <source>
        <dbReference type="ARBA" id="ARBA00022806"/>
    </source>
</evidence>
<accession>A0A1C7M571</accession>
<dbReference type="GO" id="GO:0006369">
    <property type="term" value="P:termination of RNA polymerase II transcription"/>
    <property type="evidence" value="ECO:0007669"/>
    <property type="project" value="TreeGrafter"/>
</dbReference>
<dbReference type="Pfam" id="PF13087">
    <property type="entry name" value="AAA_12"/>
    <property type="match status" value="1"/>
</dbReference>
<dbReference type="SUPFAM" id="SSF52540">
    <property type="entry name" value="P-loop containing nucleoside triphosphate hydrolases"/>
    <property type="match status" value="1"/>
</dbReference>
<dbReference type="GO" id="GO:0001147">
    <property type="term" value="F:transcription termination site sequence-specific DNA binding"/>
    <property type="evidence" value="ECO:0007669"/>
    <property type="project" value="TreeGrafter"/>
</dbReference>
<dbReference type="GO" id="GO:0005694">
    <property type="term" value="C:chromosome"/>
    <property type="evidence" value="ECO:0007669"/>
    <property type="project" value="UniProtKB-ARBA"/>
</dbReference>
<feature type="region of interest" description="Disordered" evidence="6">
    <location>
        <begin position="175"/>
        <end position="260"/>
    </location>
</feature>
<evidence type="ECO:0000256" key="3">
    <source>
        <dbReference type="ARBA" id="ARBA00022801"/>
    </source>
</evidence>
<keyword evidence="5" id="KW-0067">ATP-binding</keyword>
<dbReference type="GO" id="GO:0016787">
    <property type="term" value="F:hydrolase activity"/>
    <property type="evidence" value="ECO:0007669"/>
    <property type="project" value="UniProtKB-KW"/>
</dbReference>
<feature type="region of interest" description="Disordered" evidence="6">
    <location>
        <begin position="116"/>
        <end position="143"/>
    </location>
</feature>
<dbReference type="FunFam" id="3.40.50.300:FF:000326">
    <property type="entry name" value="P-loop containing nucleoside triphosphate hydrolase"/>
    <property type="match status" value="1"/>
</dbReference>
<organism evidence="8 9">
    <name type="scientific">Grifola frondosa</name>
    <name type="common">Maitake</name>
    <name type="synonym">Polyporus frondosus</name>
    <dbReference type="NCBI Taxonomy" id="5627"/>
    <lineage>
        <taxon>Eukaryota</taxon>
        <taxon>Fungi</taxon>
        <taxon>Dikarya</taxon>
        <taxon>Basidiomycota</taxon>
        <taxon>Agaricomycotina</taxon>
        <taxon>Agaricomycetes</taxon>
        <taxon>Polyporales</taxon>
        <taxon>Grifolaceae</taxon>
        <taxon>Grifola</taxon>
    </lineage>
</organism>
<dbReference type="PANTHER" id="PTHR10887">
    <property type="entry name" value="DNA2/NAM7 HELICASE FAMILY"/>
    <property type="match status" value="1"/>
</dbReference>
<evidence type="ECO:0000313" key="8">
    <source>
        <dbReference type="EMBL" id="OBZ71657.1"/>
    </source>
</evidence>
<dbReference type="EMBL" id="LUGG01000011">
    <property type="protein sequence ID" value="OBZ71657.1"/>
    <property type="molecule type" value="Genomic_DNA"/>
</dbReference>
<dbReference type="GO" id="GO:0016604">
    <property type="term" value="C:nuclear body"/>
    <property type="evidence" value="ECO:0007669"/>
    <property type="project" value="TreeGrafter"/>
</dbReference>
<feature type="compositionally biased region" description="Basic and acidic residues" evidence="6">
    <location>
        <begin position="184"/>
        <end position="202"/>
    </location>
</feature>
<dbReference type="OrthoDB" id="6513042at2759"/>
<evidence type="ECO:0000313" key="9">
    <source>
        <dbReference type="Proteomes" id="UP000092993"/>
    </source>
</evidence>
<reference evidence="8 9" key="1">
    <citation type="submission" date="2016-03" db="EMBL/GenBank/DDBJ databases">
        <title>Whole genome sequencing of Grifola frondosa 9006-11.</title>
        <authorList>
            <person name="Min B."/>
            <person name="Park H."/>
            <person name="Kim J.-G."/>
            <person name="Cho H."/>
            <person name="Oh Y.-L."/>
            <person name="Kong W.-S."/>
            <person name="Choi I.-G."/>
        </authorList>
    </citation>
    <scope>NUCLEOTIDE SEQUENCE [LARGE SCALE GENOMIC DNA]</scope>
    <source>
        <strain evidence="8 9">9006-11</strain>
    </source>
</reference>
<evidence type="ECO:0000256" key="1">
    <source>
        <dbReference type="ARBA" id="ARBA00007913"/>
    </source>
</evidence>
<evidence type="ECO:0000256" key="5">
    <source>
        <dbReference type="ARBA" id="ARBA00022840"/>
    </source>
</evidence>
<feature type="domain" description="DNA2/NAM7 helicase-like C-terminal" evidence="7">
    <location>
        <begin position="1"/>
        <end position="81"/>
    </location>
</feature>
<dbReference type="InterPro" id="IPR027417">
    <property type="entry name" value="P-loop_NTPase"/>
</dbReference>
<gene>
    <name evidence="8" type="ORF">A0H81_08323</name>
</gene>
<dbReference type="STRING" id="5627.A0A1C7M571"/>
<keyword evidence="3" id="KW-0378">Hydrolase</keyword>
<dbReference type="PANTHER" id="PTHR10887:SF495">
    <property type="entry name" value="HELICASE SENATAXIN ISOFORM X1-RELATED"/>
    <property type="match status" value="1"/>
</dbReference>
<dbReference type="Gene3D" id="3.40.50.300">
    <property type="entry name" value="P-loop containing nucleotide triphosphate hydrolases"/>
    <property type="match status" value="1"/>
</dbReference>
<keyword evidence="4" id="KW-0347">Helicase</keyword>
<dbReference type="GO" id="GO:0005524">
    <property type="term" value="F:ATP binding"/>
    <property type="evidence" value="ECO:0007669"/>
    <property type="project" value="UniProtKB-KW"/>
</dbReference>
<evidence type="ECO:0000256" key="6">
    <source>
        <dbReference type="SAM" id="MobiDB-lite"/>
    </source>
</evidence>
<evidence type="ECO:0000256" key="2">
    <source>
        <dbReference type="ARBA" id="ARBA00022741"/>
    </source>
</evidence>
<protein>
    <recommendedName>
        <fullName evidence="7">DNA2/NAM7 helicase-like C-terminal domain-containing protein</fullName>
    </recommendedName>
</protein>
<dbReference type="InterPro" id="IPR041679">
    <property type="entry name" value="DNA2/NAM7-like_C"/>
</dbReference>
<sequence length="260" mass="28544">MYRGQIGELRRAFERRFGGDITNTVDFNTVDGFQGQEKDIIILSCVRAGPGLQTVGFLRDVRRMNVALTRAKSSLFVLGHAPTLERSDDMWRKIVNDARTRSRLIEADVSYFTAPNPPAKAPLLPSKPPKPSPKNVPPVPPDLMLPRELKSFINRAPAPNVGGPVNAALRDNVTARALPGPPNIHEEPRVGHKRPASDDESQKLALRPNVEPEGTASDKPRLKPPLAKRPKKAPSLFIPKQKRPAPDAGEGGPANSRRRI</sequence>
<comment type="caution">
    <text evidence="8">The sequence shown here is derived from an EMBL/GenBank/DDBJ whole genome shotgun (WGS) entry which is preliminary data.</text>
</comment>
<dbReference type="GO" id="GO:0004386">
    <property type="term" value="F:helicase activity"/>
    <property type="evidence" value="ECO:0007669"/>
    <property type="project" value="UniProtKB-KW"/>
</dbReference>
<dbReference type="Proteomes" id="UP000092993">
    <property type="component" value="Unassembled WGS sequence"/>
</dbReference>
<dbReference type="CDD" id="cd18808">
    <property type="entry name" value="SF1_C_Upf1"/>
    <property type="match status" value="1"/>
</dbReference>
<dbReference type="InterPro" id="IPR047187">
    <property type="entry name" value="SF1_C_Upf1"/>
</dbReference>
<keyword evidence="2" id="KW-0547">Nucleotide-binding</keyword>
<dbReference type="AlphaFoldDB" id="A0A1C7M571"/>
<name>A0A1C7M571_GRIFR</name>
<keyword evidence="9" id="KW-1185">Reference proteome</keyword>
<proteinExistence type="inferred from homology"/>
<dbReference type="InterPro" id="IPR045055">
    <property type="entry name" value="DNA2/NAM7-like"/>
</dbReference>